<dbReference type="CDD" id="cd00713">
    <property type="entry name" value="GltS"/>
    <property type="match status" value="1"/>
</dbReference>
<keyword evidence="13" id="KW-0411">Iron-sulfur</keyword>
<dbReference type="FunFam" id="3.20.20.70:FF:000031">
    <property type="entry name" value="Glutamate synthase 1 [NADH]"/>
    <property type="match status" value="1"/>
</dbReference>
<keyword evidence="7" id="KW-0288">FMN</keyword>
<evidence type="ECO:0000313" key="18">
    <source>
        <dbReference type="EMBL" id="ESU71793.1"/>
    </source>
</evidence>
<dbReference type="CDD" id="cd00982">
    <property type="entry name" value="gltB_C"/>
    <property type="match status" value="1"/>
</dbReference>
<evidence type="ECO:0000256" key="7">
    <source>
        <dbReference type="ARBA" id="ARBA00022643"/>
    </source>
</evidence>
<evidence type="ECO:0000256" key="4">
    <source>
        <dbReference type="ARBA" id="ARBA00009716"/>
    </source>
</evidence>
<comment type="caution">
    <text evidence="18">The sequence shown here is derived from an EMBL/GenBank/DDBJ whole genome shotgun (WGS) entry which is preliminary data.</text>
</comment>
<comment type="similarity">
    <text evidence="4">Belongs to the glutamate synthase family.</text>
</comment>
<name>A0A7U9JAB0_GEOTM</name>
<dbReference type="GO" id="GO:0019676">
    <property type="term" value="P:ammonia assimilation cycle"/>
    <property type="evidence" value="ECO:0007669"/>
    <property type="project" value="TreeGrafter"/>
</dbReference>
<dbReference type="Gene3D" id="2.160.20.60">
    <property type="entry name" value="Glutamate synthase, alpha subunit, C-terminal domain"/>
    <property type="match status" value="1"/>
</dbReference>
<dbReference type="RefSeq" id="WP_023634142.1">
    <property type="nucleotide sequence ID" value="NZ_AYSF01000056.1"/>
</dbReference>
<comment type="cofactor">
    <cofactor evidence="3">
        <name>FAD</name>
        <dbReference type="ChEBI" id="CHEBI:57692"/>
    </cofactor>
</comment>
<dbReference type="InterPro" id="IPR036485">
    <property type="entry name" value="Glu_synth_asu_C_sf"/>
</dbReference>
<keyword evidence="14" id="KW-0314">Glutamate biosynthesis</keyword>
<dbReference type="SUPFAM" id="SSF56235">
    <property type="entry name" value="N-terminal nucleophile aminohydrolases (Ntn hydrolases)"/>
    <property type="match status" value="1"/>
</dbReference>
<feature type="domain" description="Glutamine amidotransferase type-2" evidence="17">
    <location>
        <begin position="22"/>
        <end position="413"/>
    </location>
</feature>
<evidence type="ECO:0000256" key="9">
    <source>
        <dbReference type="ARBA" id="ARBA00022827"/>
    </source>
</evidence>
<dbReference type="InterPro" id="IPR050711">
    <property type="entry name" value="ET-N_metabolism_enzyme"/>
</dbReference>
<reference evidence="18 19" key="1">
    <citation type="journal article" date="2014" name="Genome Announc.">
        <title>Draft Genome Sequence of Geobacillus thermopakistaniensis Strain MAS1.</title>
        <authorList>
            <person name="Siddiqui M.A."/>
            <person name="Rashid N."/>
            <person name="Ayyampalayam S."/>
            <person name="Whitman W.B."/>
        </authorList>
    </citation>
    <scope>NUCLEOTIDE SEQUENCE [LARGE SCALE GENOMIC DNA]</scope>
    <source>
        <strain evidence="18 19">MAS1</strain>
    </source>
</reference>
<dbReference type="InterPro" id="IPR029055">
    <property type="entry name" value="Ntn_hydrolases_N"/>
</dbReference>
<evidence type="ECO:0000256" key="1">
    <source>
        <dbReference type="ARBA" id="ARBA00001917"/>
    </source>
</evidence>
<dbReference type="Pfam" id="PF04898">
    <property type="entry name" value="Glu_syn_central"/>
    <property type="match status" value="1"/>
</dbReference>
<dbReference type="CDD" id="cd02808">
    <property type="entry name" value="GltS_FMN"/>
    <property type="match status" value="1"/>
</dbReference>
<dbReference type="FunFam" id="3.60.20.10:FF:000001">
    <property type="entry name" value="Glutamate synthase, large subunit"/>
    <property type="match status" value="1"/>
</dbReference>
<dbReference type="InterPro" id="IPR013785">
    <property type="entry name" value="Aldolase_TIM"/>
</dbReference>
<evidence type="ECO:0000313" key="19">
    <source>
        <dbReference type="Proteomes" id="UP000018339"/>
    </source>
</evidence>
<evidence type="ECO:0000256" key="12">
    <source>
        <dbReference type="ARBA" id="ARBA00023004"/>
    </source>
</evidence>
<accession>A0A7U9JAB0</accession>
<dbReference type="SUPFAM" id="SSF69336">
    <property type="entry name" value="Alpha subunit of glutamate synthase, C-terminal domain"/>
    <property type="match status" value="1"/>
</dbReference>
<dbReference type="EMBL" id="AYSF01000056">
    <property type="protein sequence ID" value="ESU71793.1"/>
    <property type="molecule type" value="Genomic_DNA"/>
</dbReference>
<evidence type="ECO:0000256" key="15">
    <source>
        <dbReference type="ARBA" id="ARBA00023291"/>
    </source>
</evidence>
<evidence type="ECO:0000256" key="2">
    <source>
        <dbReference type="ARBA" id="ARBA00001927"/>
    </source>
</evidence>
<evidence type="ECO:0000256" key="10">
    <source>
        <dbReference type="ARBA" id="ARBA00022962"/>
    </source>
</evidence>
<proteinExistence type="inferred from homology"/>
<dbReference type="NCBIfam" id="NF008730">
    <property type="entry name" value="PRK11750.1"/>
    <property type="match status" value="1"/>
</dbReference>
<dbReference type="GO" id="GO:0015930">
    <property type="term" value="F:glutamate synthase activity"/>
    <property type="evidence" value="ECO:0007669"/>
    <property type="project" value="InterPro"/>
</dbReference>
<keyword evidence="6" id="KW-0285">Flavoprotein</keyword>
<dbReference type="InterPro" id="IPR006982">
    <property type="entry name" value="Glu_synth_centr_N"/>
</dbReference>
<keyword evidence="8" id="KW-0479">Metal-binding</keyword>
<keyword evidence="9" id="KW-0274">FAD</keyword>
<evidence type="ECO:0000256" key="3">
    <source>
        <dbReference type="ARBA" id="ARBA00001974"/>
    </source>
</evidence>
<comment type="cofactor">
    <cofactor evidence="2">
        <name>[3Fe-4S] cluster</name>
        <dbReference type="ChEBI" id="CHEBI:21137"/>
    </cofactor>
</comment>
<comment type="pathway">
    <text evidence="16">Amino-acid biosynthesis.</text>
</comment>
<keyword evidence="5" id="KW-0028">Amino-acid biosynthesis</keyword>
<comment type="cofactor">
    <cofactor evidence="1">
        <name>FMN</name>
        <dbReference type="ChEBI" id="CHEBI:58210"/>
    </cofactor>
</comment>
<dbReference type="GO" id="GO:0006537">
    <property type="term" value="P:glutamate biosynthetic process"/>
    <property type="evidence" value="ECO:0007669"/>
    <property type="project" value="UniProtKB-KW"/>
</dbReference>
<evidence type="ECO:0000256" key="13">
    <source>
        <dbReference type="ARBA" id="ARBA00023014"/>
    </source>
</evidence>
<dbReference type="SUPFAM" id="SSF51395">
    <property type="entry name" value="FMN-linked oxidoreductases"/>
    <property type="match status" value="2"/>
</dbReference>
<sequence>MKHYGLPEAQGLYRPEFEHDACGIGFYAHLKGKPSHDIIKKALHMLRQLEHRGGQGSDPETGDGAGIMTQIPHEYFQAVCGGMNLPEKGRYGVGMFFLPEEEAKRAYYESMFNEIVAQEGQRLLGWRTVPVDREKLGKLARQSQPFIRQVFVAASDDVADELAFERKLYVIRKQFEKCVENNECYVASFSSRTIVYKGLLTPEQIDAFYLDLQDERFRSAFALVHSRFSTNTFPSWERAHPNRYLIHNGEINTLRGNVNWMTAREKQFVSEAFGADLEKVVPILDTNGSDSSILDNAFEFFVLAGRKPAHVAMMLIPEPWFWDEQMDGAKKAFYEYHSCLMEPWDGPTAISFTDGKQIGAILDRNGLRPARYYVTKDDYIIFSSEVGVIDVDPNNILYKERLSPGKMLLVDLEQGRIISDQEIKEEMAHEKPYRQWINEQMITLGDLEIPEDVEAPKQLVKLQKAFGYTFEDVEKTILPMAAEGKDPTGAMGMDAPLAVLSERPQSLFNYFKQLFAQVTNPPIDAIREYVVTSTMTLLGKEGNILHPDAKAARRIRLETPLLTNEELAALKANPYPEFACAVLPTLFTDDLKQALDELFAKADEAIENGAALLVLSDRGVDETHVAIPVLLATSGLHQHLVRKGTRTNVSLLVESGEAREVHHFAALIGYGADAINPYLALETIRQASENGTIALSYREAVKTYIKAAVDGVVKVMSKMGISTVQSYRGAQIFEAVGIGNDVIDEYFTGTASQIGGIGLAEIAKEAKMRHESAFDARYEDDVLDTGSELQWRRNGEHHAFNPKTIHLLQWACRKNDYNLYKQYSKLANEEQLTFLRNLFDFDSSRQPVPIEEVEPVESIVRRFKTGAMSFGSISQEAHEALAIAMNRIGGKSNSGEGGEDPARYVKDENGDWRRSAIKQVASGRFGVKSHYLVNADELQIKMAQGAKPGEGGQLPANKVYPWVGKVRGSTPGVELISPPPHHDIYSIEDLAQLIYDLKNANKDARISVKLVAKAGVGTIAAGVAKGNADVIVISGYDGGTGASPKTSIKHAGLPWELGLAETHQTLMLNGLRDRVVLETDGKLMTDDYVKKPPKSIKHAGLPWELGLAETHQTLMLNGLRDRVVLETDGKLMTGRDVVMAALFGAEEFGFATAPLVVLGCVMMRVCHLDTCPVGVATQNPELRKKFTGKPEHVVNFMYFVAQEVREIMAELGFRTIDEMVGRVDVLKVSERAKAHWKAKHLDLSRLLYQVDGPRTCIKGQNHRLEETLDHTEILPAVQPALERQEPVELHLAIRNVHRTVGAMTGSEISKRYGEEGLPDDTIRLHFTGSAGQSFAAFVPKGMTLELVGDANDYVGKGLSGGKVIVRPPHEAPFAAADNVIIGNVAFYGATSGEAYIRGRAGERFCVRNSGVHAVVEGVGDHGCEYMTGGRVVILGSVGKNFAAGMSGGIAYVLADEDSWQQTANLELVSFERLEDEEEIRDVRRMIENHYRYTGSPRAALVLEEWDAYVRRFVKVIPHNYKLMVETIQALEQSGFSYDEAALAAFETVAKRKKAAAVGVHVLQAAAK</sequence>
<dbReference type="GO" id="GO:0051538">
    <property type="term" value="F:3 iron, 4 sulfur cluster binding"/>
    <property type="evidence" value="ECO:0007669"/>
    <property type="project" value="UniProtKB-KW"/>
</dbReference>
<keyword evidence="10" id="KW-0315">Glutamine amidotransferase</keyword>
<dbReference type="PROSITE" id="PS51278">
    <property type="entry name" value="GATASE_TYPE_2"/>
    <property type="match status" value="1"/>
</dbReference>
<dbReference type="PANTHER" id="PTHR11938">
    <property type="entry name" value="FAD NADPH DEHYDROGENASE/OXIDOREDUCTASE"/>
    <property type="match status" value="1"/>
</dbReference>
<dbReference type="InterPro" id="IPR017932">
    <property type="entry name" value="GATase_2_dom"/>
</dbReference>
<keyword evidence="15" id="KW-0003">3Fe-4S</keyword>
<dbReference type="FunFam" id="2.160.20.60:FF:000001">
    <property type="entry name" value="Glutamate synthase, large subunit"/>
    <property type="match status" value="1"/>
</dbReference>
<evidence type="ECO:0000256" key="6">
    <source>
        <dbReference type="ARBA" id="ARBA00022630"/>
    </source>
</evidence>
<evidence type="ECO:0000256" key="16">
    <source>
        <dbReference type="ARBA" id="ARBA00029440"/>
    </source>
</evidence>
<dbReference type="Pfam" id="PF00310">
    <property type="entry name" value="GATase_2"/>
    <property type="match status" value="1"/>
</dbReference>
<dbReference type="Proteomes" id="UP000018339">
    <property type="component" value="Unassembled WGS sequence"/>
</dbReference>
<evidence type="ECO:0000256" key="14">
    <source>
        <dbReference type="ARBA" id="ARBA00023164"/>
    </source>
</evidence>
<evidence type="ECO:0000256" key="8">
    <source>
        <dbReference type="ARBA" id="ARBA00022723"/>
    </source>
</evidence>
<dbReference type="Gene3D" id="3.20.20.70">
    <property type="entry name" value="Aldolase class I"/>
    <property type="match status" value="3"/>
</dbReference>
<dbReference type="PANTHER" id="PTHR11938:SF133">
    <property type="entry name" value="GLUTAMATE SYNTHASE (NADH)"/>
    <property type="match status" value="1"/>
</dbReference>
<protein>
    <submittedName>
        <fullName evidence="18">Glutamate synthase</fullName>
    </submittedName>
</protein>
<dbReference type="Pfam" id="PF01645">
    <property type="entry name" value="Glu_synthase"/>
    <property type="match status" value="2"/>
</dbReference>
<evidence type="ECO:0000259" key="17">
    <source>
        <dbReference type="PROSITE" id="PS51278"/>
    </source>
</evidence>
<gene>
    <name evidence="18" type="ORF">T260_12010</name>
</gene>
<keyword evidence="12" id="KW-0408">Iron</keyword>
<dbReference type="InterPro" id="IPR002489">
    <property type="entry name" value="Glu_synth_asu_C"/>
</dbReference>
<keyword evidence="19" id="KW-1185">Reference proteome</keyword>
<dbReference type="GO" id="GO:0046872">
    <property type="term" value="F:metal ion binding"/>
    <property type="evidence" value="ECO:0007669"/>
    <property type="project" value="UniProtKB-KW"/>
</dbReference>
<dbReference type="Pfam" id="PF01493">
    <property type="entry name" value="GXGXG"/>
    <property type="match status" value="1"/>
</dbReference>
<evidence type="ECO:0000256" key="11">
    <source>
        <dbReference type="ARBA" id="ARBA00023002"/>
    </source>
</evidence>
<evidence type="ECO:0000256" key="5">
    <source>
        <dbReference type="ARBA" id="ARBA00022605"/>
    </source>
</evidence>
<organism evidence="18 19">
    <name type="scientific">Geobacillus thermopakistaniensis (strain MAS1)</name>
    <dbReference type="NCBI Taxonomy" id="1408282"/>
    <lineage>
        <taxon>Bacteria</taxon>
        <taxon>Bacillati</taxon>
        <taxon>Bacillota</taxon>
        <taxon>Bacilli</taxon>
        <taxon>Bacillales</taxon>
        <taxon>Anoxybacillaceae</taxon>
        <taxon>Geobacillus</taxon>
    </lineage>
</organism>
<dbReference type="InterPro" id="IPR002932">
    <property type="entry name" value="Glu_synthdom"/>
</dbReference>
<dbReference type="Gene3D" id="3.60.20.10">
    <property type="entry name" value="Glutamine Phosphoribosylpyrophosphate, subunit 1, domain 1"/>
    <property type="match status" value="1"/>
</dbReference>
<keyword evidence="11" id="KW-0560">Oxidoreductase</keyword>